<dbReference type="Proteomes" id="UP000250275">
    <property type="component" value="Unassembled WGS sequence"/>
</dbReference>
<dbReference type="AlphaFoldDB" id="A0A310S8A4"/>
<name>A0A310S8A4_9HYME</name>
<organism evidence="2 3">
    <name type="scientific">Eufriesea mexicana</name>
    <dbReference type="NCBI Taxonomy" id="516756"/>
    <lineage>
        <taxon>Eukaryota</taxon>
        <taxon>Metazoa</taxon>
        <taxon>Ecdysozoa</taxon>
        <taxon>Arthropoda</taxon>
        <taxon>Hexapoda</taxon>
        <taxon>Insecta</taxon>
        <taxon>Pterygota</taxon>
        <taxon>Neoptera</taxon>
        <taxon>Endopterygota</taxon>
        <taxon>Hymenoptera</taxon>
        <taxon>Apocrita</taxon>
        <taxon>Aculeata</taxon>
        <taxon>Apoidea</taxon>
        <taxon>Anthophila</taxon>
        <taxon>Apidae</taxon>
        <taxon>Eufriesea</taxon>
    </lineage>
</organism>
<dbReference type="EMBL" id="KQ772178">
    <property type="protein sequence ID" value="OAD52471.1"/>
    <property type="molecule type" value="Genomic_DNA"/>
</dbReference>
<evidence type="ECO:0000313" key="3">
    <source>
        <dbReference type="Proteomes" id="UP000250275"/>
    </source>
</evidence>
<gene>
    <name evidence="2" type="ORF">WN48_01306</name>
</gene>
<proteinExistence type="predicted"/>
<accession>A0A310S8A4</accession>
<feature type="compositionally biased region" description="Acidic residues" evidence="1">
    <location>
        <begin position="246"/>
        <end position="263"/>
    </location>
</feature>
<sequence>MCRLSCTICHGYRIPSESIDATDDGEQAARWIFLARAKSNENKVKPTRYVGREQADERAKDDATQDAREDCKAADVSRGNGVISERTARSSSVRRVQASNATMKRLLKVKAAISSSSSTLLPARTLDLSRLKDNLAFYFAYASYVATKKHGNLLESSRNELTLQTAKNRCNDNYSVVMGGTNSGTTKTNNYWTKISHTFELTTSASCPLSGYAKVTGNSEIPVNTCGLGCRRKARSREESESPLTPEEEEAYEEENTGETDRI</sequence>
<feature type="region of interest" description="Disordered" evidence="1">
    <location>
        <begin position="232"/>
        <end position="263"/>
    </location>
</feature>
<feature type="region of interest" description="Disordered" evidence="1">
    <location>
        <begin position="52"/>
        <end position="71"/>
    </location>
</feature>
<reference evidence="2 3" key="1">
    <citation type="submission" date="2015-07" db="EMBL/GenBank/DDBJ databases">
        <title>The genome of Eufriesea mexicana.</title>
        <authorList>
            <person name="Pan H."/>
            <person name="Kapheim K."/>
        </authorList>
    </citation>
    <scope>NUCLEOTIDE SEQUENCE [LARGE SCALE GENOMIC DNA]</scope>
    <source>
        <strain evidence="2">0111107269</strain>
        <tissue evidence="2">Whole body</tissue>
    </source>
</reference>
<protein>
    <submittedName>
        <fullName evidence="2">Uncharacterized protein</fullName>
    </submittedName>
</protein>
<evidence type="ECO:0000256" key="1">
    <source>
        <dbReference type="SAM" id="MobiDB-lite"/>
    </source>
</evidence>
<evidence type="ECO:0000313" key="2">
    <source>
        <dbReference type="EMBL" id="OAD52471.1"/>
    </source>
</evidence>
<keyword evidence="3" id="KW-1185">Reference proteome</keyword>